<dbReference type="AlphaFoldDB" id="A0A1I0MBT0"/>
<keyword evidence="3" id="KW-1185">Reference proteome</keyword>
<accession>A0A1I0MBT0</accession>
<protein>
    <submittedName>
        <fullName evidence="2">Uncharacterized protein</fullName>
    </submittedName>
</protein>
<dbReference type="RefSeq" id="WP_091899572.1">
    <property type="nucleotide sequence ID" value="NZ_FOIQ01000001.1"/>
</dbReference>
<feature type="transmembrane region" description="Helical" evidence="1">
    <location>
        <begin position="15"/>
        <end position="35"/>
    </location>
</feature>
<name>A0A1I0MBT0_9BACT</name>
<reference evidence="2 3" key="1">
    <citation type="submission" date="2016-10" db="EMBL/GenBank/DDBJ databases">
        <authorList>
            <person name="de Groot N.N."/>
        </authorList>
    </citation>
    <scope>NUCLEOTIDE SEQUENCE [LARGE SCALE GENOMIC DNA]</scope>
    <source>
        <strain evidence="2 3">TC2-24</strain>
    </source>
</reference>
<organism evidence="2 3">
    <name type="scientific">Prevotella aff. ruminicola Tc2-24</name>
    <dbReference type="NCBI Taxonomy" id="81582"/>
    <lineage>
        <taxon>Bacteria</taxon>
        <taxon>Pseudomonadati</taxon>
        <taxon>Bacteroidota</taxon>
        <taxon>Bacteroidia</taxon>
        <taxon>Bacteroidales</taxon>
        <taxon>Prevotellaceae</taxon>
        <taxon>Prevotella</taxon>
    </lineage>
</organism>
<keyword evidence="1" id="KW-0472">Membrane</keyword>
<evidence type="ECO:0000313" key="3">
    <source>
        <dbReference type="Proteomes" id="UP000199373"/>
    </source>
</evidence>
<feature type="transmembrane region" description="Helical" evidence="1">
    <location>
        <begin position="41"/>
        <end position="61"/>
    </location>
</feature>
<proteinExistence type="predicted"/>
<keyword evidence="1" id="KW-1133">Transmembrane helix</keyword>
<sequence>MDNSKPDFWKECPQILGNWHNILYILSGLPVYYIAEKAKSGYSVLIALFVVVVSYAVSYIVRYYRYSREKNLPKTNDQDSDQDYHTLSVVYDRRDNNGKNYCLFTRTIESKVYKLKYIKYRYSVLGQSDKPNVSSSTHDISYKILPKNEDGWDVILILFKKPLRKGEIAEFSIEMNGTNCRDLQFCRVNTPIKQVVFDIKLIGKQSAPDAELIMIPIDGKTVNVVDKKETVRFQRKTSRYYIEIPNPQCGYTYQLNWGEEIKKKKSRKKI</sequence>
<gene>
    <name evidence="2" type="ORF">SAMN04487850_0495</name>
</gene>
<evidence type="ECO:0000256" key="1">
    <source>
        <dbReference type="SAM" id="Phobius"/>
    </source>
</evidence>
<evidence type="ECO:0000313" key="2">
    <source>
        <dbReference type="EMBL" id="SEV85424.1"/>
    </source>
</evidence>
<dbReference type="Proteomes" id="UP000199373">
    <property type="component" value="Unassembled WGS sequence"/>
</dbReference>
<keyword evidence="1" id="KW-0812">Transmembrane</keyword>
<dbReference type="EMBL" id="FOIQ01000001">
    <property type="protein sequence ID" value="SEV85424.1"/>
    <property type="molecule type" value="Genomic_DNA"/>
</dbReference>